<sequence>MNPAGDQPPKVPSDGEKPPEKNSTSKNNENAPTTVNQEKVEKGENKAPPSSSVTHVTSGHEDGHVTSGQEKNQEAEKLKEVEPEKRPTTTIVPCSPPKKPELAEIAEGESRPVETQPQENQGEQLFTVTPDVAAIITNNIMSQLMEARGSINMLVELYESNRAERIHFESWSELTEEQQLERICQPFDDEVKATIKAWYENGKITDTILEFKESQIDDIMDEYEERTKDMAAMSHEMGTTNREQEKRMDENSEYTRKLEERIMALNRRMDSLNVPPERDSDSPRPSTSKGLPQESTSSKRSASPQASKVREQPSPRPGTSKDITPPRRSSYRDEVFTRASTSRGDGGHSRHVSPLTSRPTLSPLSQRRTREHTPPSKKRQRSPSVSSEASLVIDEEADKAKGMRGKGKQRKSVDRQGREHHQRQRERLGMGEKNPKRKKKSANKNYTIKIRSCTVEGCKKIEKFDACNMARHYRTFHPEILSPFPPGTISYIRSTTYEERLEEWKQQAIENPPLPRSRRERIRQEAQARAMRQNRDVIETENDDSDYDSRTTPDSDSD</sequence>
<feature type="compositionally biased region" description="Basic residues" evidence="1">
    <location>
        <begin position="367"/>
        <end position="381"/>
    </location>
</feature>
<feature type="compositionally biased region" description="Basic and acidic residues" evidence="1">
    <location>
        <begin position="267"/>
        <end position="282"/>
    </location>
</feature>
<dbReference type="HOGENOM" id="CLU_488651_0_0_1"/>
<reference evidence="3" key="1">
    <citation type="submission" date="2011-08" db="EMBL/GenBank/DDBJ databases">
        <authorList>
            <person name="Rombauts S."/>
        </authorList>
    </citation>
    <scope>NUCLEOTIDE SEQUENCE</scope>
    <source>
        <strain evidence="3">London</strain>
    </source>
</reference>
<reference evidence="2" key="2">
    <citation type="submission" date="2015-06" db="UniProtKB">
        <authorList>
            <consortium name="EnsemblMetazoa"/>
        </authorList>
    </citation>
    <scope>IDENTIFICATION</scope>
</reference>
<feature type="compositionally biased region" description="Basic and acidic residues" evidence="1">
    <location>
        <begin position="547"/>
        <end position="558"/>
    </location>
</feature>
<evidence type="ECO:0000313" key="3">
    <source>
        <dbReference type="Proteomes" id="UP000015104"/>
    </source>
</evidence>
<dbReference type="EnsemblMetazoa" id="tetur06g02970.1">
    <property type="protein sequence ID" value="tetur06g02970.1"/>
    <property type="gene ID" value="tetur06g02970"/>
</dbReference>
<feature type="compositionally biased region" description="Polar residues" evidence="1">
    <location>
        <begin position="354"/>
        <end position="366"/>
    </location>
</feature>
<protein>
    <submittedName>
        <fullName evidence="2">Uncharacterized protein</fullName>
    </submittedName>
</protein>
<evidence type="ECO:0000256" key="1">
    <source>
        <dbReference type="SAM" id="MobiDB-lite"/>
    </source>
</evidence>
<evidence type="ECO:0000313" key="2">
    <source>
        <dbReference type="EnsemblMetazoa" id="tetur06g02970.1"/>
    </source>
</evidence>
<dbReference type="EMBL" id="CAEY01001799">
    <property type="status" value="NOT_ANNOTATED_CDS"/>
    <property type="molecule type" value="Genomic_DNA"/>
</dbReference>
<feature type="compositionally biased region" description="Polar residues" evidence="1">
    <location>
        <begin position="289"/>
        <end position="306"/>
    </location>
</feature>
<keyword evidence="3" id="KW-1185">Reference proteome</keyword>
<dbReference type="Proteomes" id="UP000015104">
    <property type="component" value="Unassembled WGS sequence"/>
</dbReference>
<feature type="compositionally biased region" description="Basic and acidic residues" evidence="1">
    <location>
        <begin position="71"/>
        <end position="87"/>
    </location>
</feature>
<feature type="compositionally biased region" description="Polar residues" evidence="1">
    <location>
        <begin position="21"/>
        <end position="37"/>
    </location>
</feature>
<accession>T1K751</accession>
<feature type="region of interest" description="Disordered" evidence="1">
    <location>
        <begin position="267"/>
        <end position="444"/>
    </location>
</feature>
<feature type="region of interest" description="Disordered" evidence="1">
    <location>
        <begin position="506"/>
        <end position="558"/>
    </location>
</feature>
<name>T1K751_TETUR</name>
<feature type="compositionally biased region" description="Basic and acidic residues" evidence="1">
    <location>
        <begin position="411"/>
        <end position="434"/>
    </location>
</feature>
<dbReference type="AlphaFoldDB" id="T1K751"/>
<feature type="compositionally biased region" description="Basic and acidic residues" evidence="1">
    <location>
        <begin position="242"/>
        <end position="254"/>
    </location>
</feature>
<proteinExistence type="predicted"/>
<feature type="region of interest" description="Disordered" evidence="1">
    <location>
        <begin position="1"/>
        <end position="99"/>
    </location>
</feature>
<feature type="region of interest" description="Disordered" evidence="1">
    <location>
        <begin position="235"/>
        <end position="254"/>
    </location>
</feature>
<organism evidence="2 3">
    <name type="scientific">Tetranychus urticae</name>
    <name type="common">Two-spotted spider mite</name>
    <dbReference type="NCBI Taxonomy" id="32264"/>
    <lineage>
        <taxon>Eukaryota</taxon>
        <taxon>Metazoa</taxon>
        <taxon>Ecdysozoa</taxon>
        <taxon>Arthropoda</taxon>
        <taxon>Chelicerata</taxon>
        <taxon>Arachnida</taxon>
        <taxon>Acari</taxon>
        <taxon>Acariformes</taxon>
        <taxon>Trombidiformes</taxon>
        <taxon>Prostigmata</taxon>
        <taxon>Eleutherengona</taxon>
        <taxon>Raphignathae</taxon>
        <taxon>Tetranychoidea</taxon>
        <taxon>Tetranychidae</taxon>
        <taxon>Tetranychus</taxon>
    </lineage>
</organism>
<feature type="compositionally biased region" description="Polar residues" evidence="1">
    <location>
        <begin position="48"/>
        <end position="57"/>
    </location>
</feature>